<organism evidence="2 3">
    <name type="scientific">Paraburkholderia graminis</name>
    <dbReference type="NCBI Taxonomy" id="60548"/>
    <lineage>
        <taxon>Bacteria</taxon>
        <taxon>Pseudomonadati</taxon>
        <taxon>Pseudomonadota</taxon>
        <taxon>Betaproteobacteria</taxon>
        <taxon>Burkholderiales</taxon>
        <taxon>Burkholderiaceae</taxon>
        <taxon>Paraburkholderia</taxon>
    </lineage>
</organism>
<feature type="domain" description="Periplasmic copper-binding protein NosD beta helix" evidence="1">
    <location>
        <begin position="452"/>
        <end position="591"/>
    </location>
</feature>
<dbReference type="Proteomes" id="UP001245184">
    <property type="component" value="Unassembled WGS sequence"/>
</dbReference>
<sequence length="600" mass="61241">MSEQRRNFLTKITTTAGAAVAGYFSANPATASNAVNVRGPNGEASVLDFMSAEARADARSGAPSLDHSAAIQAAFSSSAAVVNVPGGYVFKLTKPLKIEKTIRVMGGGELRFTAGIANAAAITVTAPGCEFDGVYLTNPNMLQSNSGARNVGIMFRASLGSVTRSTIRYFQNGIQVESTGEYHDFIIANNRVIDCIGAGGGPTQKSTYGEDRGDGITVWGCAATITGNLVTAKAGQDCRIGIHMEGLADYHADSFPLQDNMCTVVGNVVRGPFRRSIVTENVNNSTITGNTCEGAKWWGIAIVRSLACSVTGNTVIFDRAATDGTGSAWDPIHAGIAVYGGAVQCVISGNTIDLTRGHARAAICLLGSDVDDAVAVEQRAATNGTARVTLASANPAVQLGQLITGPGVPSATFVVSVAGTALLASNPIGAGSPLLTFKWHERGQGTAVTNNSVLCNAADGAIGIFAQYQDAPSILGNNLRYMGAHGIHCMDVSDPVINGNTVLGQQSAKHGIYLEASATGAVVVGNVVEGFNGPGGSGIAAANRIGGVVSANLVRRCETGMNLSGCTDMSVTGNSAMSCGTGYSQARGSGMLLASNASAG</sequence>
<dbReference type="EMBL" id="JAVIZN010000002">
    <property type="protein sequence ID" value="MDR6203884.1"/>
    <property type="molecule type" value="Genomic_DNA"/>
</dbReference>
<evidence type="ECO:0000259" key="1">
    <source>
        <dbReference type="Pfam" id="PF05048"/>
    </source>
</evidence>
<dbReference type="NCBIfam" id="TIGR03807">
    <property type="entry name" value="RR_fam_repeat"/>
    <property type="match status" value="1"/>
</dbReference>
<dbReference type="InterPro" id="IPR011050">
    <property type="entry name" value="Pectin_lyase_fold/virulence"/>
</dbReference>
<dbReference type="AlphaFoldDB" id="A0ABD5CF12"/>
<dbReference type="InterPro" id="IPR022444">
    <property type="entry name" value="Cofactor-bd_rpt"/>
</dbReference>
<dbReference type="Pfam" id="PF05048">
    <property type="entry name" value="NosD"/>
    <property type="match status" value="2"/>
</dbReference>
<accession>A0ABD5CF12</accession>
<protein>
    <submittedName>
        <fullName evidence="2">Parallel beta-helix repeat protein/putative cofactor-binding repeat protein</fullName>
    </submittedName>
</protein>
<evidence type="ECO:0000313" key="2">
    <source>
        <dbReference type="EMBL" id="MDR6203884.1"/>
    </source>
</evidence>
<dbReference type="SUPFAM" id="SSF51126">
    <property type="entry name" value="Pectin lyase-like"/>
    <property type="match status" value="2"/>
</dbReference>
<feature type="domain" description="Periplasmic copper-binding protein NosD beta helix" evidence="1">
    <location>
        <begin position="208"/>
        <end position="353"/>
    </location>
</feature>
<comment type="caution">
    <text evidence="2">The sequence shown here is derived from an EMBL/GenBank/DDBJ whole genome shotgun (WGS) entry which is preliminary data.</text>
</comment>
<dbReference type="SMART" id="SM00710">
    <property type="entry name" value="PbH1"/>
    <property type="match status" value="9"/>
</dbReference>
<proteinExistence type="predicted"/>
<reference evidence="2 3" key="1">
    <citation type="submission" date="2023-08" db="EMBL/GenBank/DDBJ databases">
        <title>Genome sequencing of plant associated microbes to promote plant fitness in Sorghum bicolor and Oryza sativa.</title>
        <authorList>
            <person name="Coleman-Derr D."/>
        </authorList>
    </citation>
    <scope>NUCLEOTIDE SEQUENCE [LARGE SCALE GENOMIC DNA]</scope>
    <source>
        <strain evidence="2 3">SLBN-33</strain>
    </source>
</reference>
<name>A0ABD5CF12_9BURK</name>
<gene>
    <name evidence="2" type="ORF">QF025_002604</name>
</gene>
<dbReference type="InterPro" id="IPR006311">
    <property type="entry name" value="TAT_signal"/>
</dbReference>
<dbReference type="Gene3D" id="2.160.20.10">
    <property type="entry name" value="Single-stranded right-handed beta-helix, Pectin lyase-like"/>
    <property type="match status" value="2"/>
</dbReference>
<dbReference type="InterPro" id="IPR012334">
    <property type="entry name" value="Pectin_lyas_fold"/>
</dbReference>
<dbReference type="InterPro" id="IPR006626">
    <property type="entry name" value="PbH1"/>
</dbReference>
<dbReference type="InterPro" id="IPR007742">
    <property type="entry name" value="NosD_dom"/>
</dbReference>
<evidence type="ECO:0000313" key="3">
    <source>
        <dbReference type="Proteomes" id="UP001245184"/>
    </source>
</evidence>
<dbReference type="PROSITE" id="PS51318">
    <property type="entry name" value="TAT"/>
    <property type="match status" value="1"/>
</dbReference>
<dbReference type="RefSeq" id="WP_310031505.1">
    <property type="nucleotide sequence ID" value="NZ_JAVIZN010000002.1"/>
</dbReference>
<dbReference type="NCBIfam" id="TIGR03804">
    <property type="entry name" value="para_beta_helix"/>
    <property type="match status" value="1"/>
</dbReference>
<dbReference type="InterPro" id="IPR022441">
    <property type="entry name" value="Para_beta_helix_rpt-2"/>
</dbReference>